<dbReference type="EMBL" id="PYFT01000002">
    <property type="protein sequence ID" value="PSR52011.1"/>
    <property type="molecule type" value="Genomic_DNA"/>
</dbReference>
<comment type="caution">
    <text evidence="1">The sequence shown here is derived from an EMBL/GenBank/DDBJ whole genome shotgun (WGS) entry which is preliminary data.</text>
</comment>
<dbReference type="InterPro" id="IPR023393">
    <property type="entry name" value="START-like_dom_sf"/>
</dbReference>
<dbReference type="OrthoDB" id="9810827at2"/>
<dbReference type="Pfam" id="PF10604">
    <property type="entry name" value="Polyketide_cyc2"/>
    <property type="match status" value="1"/>
</dbReference>
<sequence>MKSINNQAPVMCSKKITINASSEKVWPLIANINNWANWQTDISKAQLNGELKPQTTFDWKTGGANIHSTLHTVEPYKAFGWTGKAFGTYAIHNWMFTEKDGCTEVAVDESMEGLLAVLLKKILNKSLEKGMQNWLDLLKKECEN</sequence>
<proteinExistence type="predicted"/>
<dbReference type="Gene3D" id="3.30.530.20">
    <property type="match status" value="1"/>
</dbReference>
<organism evidence="1 2">
    <name type="scientific">Adhaeribacter arboris</name>
    <dbReference type="NCBI Taxonomy" id="2072846"/>
    <lineage>
        <taxon>Bacteria</taxon>
        <taxon>Pseudomonadati</taxon>
        <taxon>Bacteroidota</taxon>
        <taxon>Cytophagia</taxon>
        <taxon>Cytophagales</taxon>
        <taxon>Hymenobacteraceae</taxon>
        <taxon>Adhaeribacter</taxon>
    </lineage>
</organism>
<dbReference type="SUPFAM" id="SSF55961">
    <property type="entry name" value="Bet v1-like"/>
    <property type="match status" value="1"/>
</dbReference>
<evidence type="ECO:0000313" key="1">
    <source>
        <dbReference type="EMBL" id="PSR52011.1"/>
    </source>
</evidence>
<accession>A0A2T2Y909</accession>
<dbReference type="RefSeq" id="WP_106933819.1">
    <property type="nucleotide sequence ID" value="NZ_PYFT01000002.1"/>
</dbReference>
<reference evidence="1 2" key="1">
    <citation type="submission" date="2018-03" db="EMBL/GenBank/DDBJ databases">
        <title>Adhaeribacter sp. HMF7605 Genome sequencing and assembly.</title>
        <authorList>
            <person name="Kang H."/>
            <person name="Kang J."/>
            <person name="Cha I."/>
            <person name="Kim H."/>
            <person name="Joh K."/>
        </authorList>
    </citation>
    <scope>NUCLEOTIDE SEQUENCE [LARGE SCALE GENOMIC DNA]</scope>
    <source>
        <strain evidence="1 2">HMF7605</strain>
    </source>
</reference>
<dbReference type="InterPro" id="IPR019587">
    <property type="entry name" value="Polyketide_cyclase/dehydratase"/>
</dbReference>
<keyword evidence="2" id="KW-1185">Reference proteome</keyword>
<gene>
    <name evidence="1" type="ORF">AHMF7605_28700</name>
</gene>
<dbReference type="AlphaFoldDB" id="A0A2T2Y909"/>
<dbReference type="Proteomes" id="UP000240357">
    <property type="component" value="Unassembled WGS sequence"/>
</dbReference>
<evidence type="ECO:0000313" key="2">
    <source>
        <dbReference type="Proteomes" id="UP000240357"/>
    </source>
</evidence>
<protein>
    <submittedName>
        <fullName evidence="1">Polyketide cyclase/dehydrase</fullName>
    </submittedName>
</protein>
<name>A0A2T2Y909_9BACT</name>